<protein>
    <recommendedName>
        <fullName evidence="2">Amidohydrolase 3 domain-containing protein</fullName>
    </recommendedName>
</protein>
<reference evidence="3" key="1">
    <citation type="submission" date="2018-05" db="EMBL/GenBank/DDBJ databases">
        <authorList>
            <person name="Lanie J.A."/>
            <person name="Ng W.-L."/>
            <person name="Kazmierczak K.M."/>
            <person name="Andrzejewski T.M."/>
            <person name="Davidsen T.M."/>
            <person name="Wayne K.J."/>
            <person name="Tettelin H."/>
            <person name="Glass J.I."/>
            <person name="Rusch D."/>
            <person name="Podicherti R."/>
            <person name="Tsui H.-C.T."/>
            <person name="Winkler M.E."/>
        </authorList>
    </citation>
    <scope>NUCLEOTIDE SEQUENCE</scope>
</reference>
<sequence>HPNRDDLDQASLNHPVMLTHVSGHLATVNSAALRQQNIDQNTENPPGGVIRRRPGSNEPNGVMEETAMGLFSRNLLAPMDDDKFEYLVRRTIQRYAGYGITTIQDGGANMADIERLRASAKQKPYAADIVVFPWSNFFDDSQLAAIEAESSYTNGLRLGGVKFGLDGSPQGRTAFLSQPYNEGPPGAAPDYRAYPTYPAEKFNPKIAQLIERGTPTLVHANGDAAIDMLIDGVAAALDNRELPDHRTVIIHAQLMRKDQLERTKKLGLVPSYYSA</sequence>
<organism evidence="3">
    <name type="scientific">marine metagenome</name>
    <dbReference type="NCBI Taxonomy" id="408172"/>
    <lineage>
        <taxon>unclassified sequences</taxon>
        <taxon>metagenomes</taxon>
        <taxon>ecological metagenomes</taxon>
    </lineage>
</organism>
<feature type="non-terminal residue" evidence="3">
    <location>
        <position position="275"/>
    </location>
</feature>
<dbReference type="EMBL" id="UINC01161525">
    <property type="protein sequence ID" value="SVD60770.1"/>
    <property type="molecule type" value="Genomic_DNA"/>
</dbReference>
<dbReference type="InterPro" id="IPR032466">
    <property type="entry name" value="Metal_Hydrolase"/>
</dbReference>
<accession>A0A382WQ78</accession>
<dbReference type="Gene3D" id="3.20.20.140">
    <property type="entry name" value="Metal-dependent hydrolases"/>
    <property type="match status" value="1"/>
</dbReference>
<dbReference type="Gene3D" id="3.10.310.70">
    <property type="match status" value="1"/>
</dbReference>
<gene>
    <name evidence="3" type="ORF">METZ01_LOCUS413624</name>
</gene>
<dbReference type="PANTHER" id="PTHR22642:SF2">
    <property type="entry name" value="PROTEIN LONG AFTER FAR-RED 3"/>
    <property type="match status" value="1"/>
</dbReference>
<evidence type="ECO:0000256" key="1">
    <source>
        <dbReference type="SAM" id="MobiDB-lite"/>
    </source>
</evidence>
<name>A0A382WQ78_9ZZZZ</name>
<feature type="non-terminal residue" evidence="3">
    <location>
        <position position="1"/>
    </location>
</feature>
<dbReference type="Pfam" id="PF07969">
    <property type="entry name" value="Amidohydro_3"/>
    <property type="match status" value="1"/>
</dbReference>
<dbReference type="InterPro" id="IPR013108">
    <property type="entry name" value="Amidohydro_3"/>
</dbReference>
<feature type="region of interest" description="Disordered" evidence="1">
    <location>
        <begin position="38"/>
        <end position="60"/>
    </location>
</feature>
<dbReference type="SUPFAM" id="SSF51556">
    <property type="entry name" value="Metallo-dependent hydrolases"/>
    <property type="match status" value="1"/>
</dbReference>
<dbReference type="PANTHER" id="PTHR22642">
    <property type="entry name" value="IMIDAZOLONEPROPIONASE"/>
    <property type="match status" value="1"/>
</dbReference>
<proteinExistence type="predicted"/>
<evidence type="ECO:0000313" key="3">
    <source>
        <dbReference type="EMBL" id="SVD60770.1"/>
    </source>
</evidence>
<evidence type="ECO:0000259" key="2">
    <source>
        <dbReference type="Pfam" id="PF07969"/>
    </source>
</evidence>
<dbReference type="AlphaFoldDB" id="A0A382WQ78"/>
<feature type="domain" description="Amidohydrolase 3" evidence="2">
    <location>
        <begin position="3"/>
        <end position="271"/>
    </location>
</feature>